<evidence type="ECO:0000313" key="1">
    <source>
        <dbReference type="EMBL" id="KKL15590.1"/>
    </source>
</evidence>
<feature type="non-terminal residue" evidence="1">
    <location>
        <position position="41"/>
    </location>
</feature>
<gene>
    <name evidence="1" type="ORF">LCGC14_2504090</name>
</gene>
<reference evidence="1" key="1">
    <citation type="journal article" date="2015" name="Nature">
        <title>Complex archaea that bridge the gap between prokaryotes and eukaryotes.</title>
        <authorList>
            <person name="Spang A."/>
            <person name="Saw J.H."/>
            <person name="Jorgensen S.L."/>
            <person name="Zaremba-Niedzwiedzka K."/>
            <person name="Martijn J."/>
            <person name="Lind A.E."/>
            <person name="van Eijk R."/>
            <person name="Schleper C."/>
            <person name="Guy L."/>
            <person name="Ettema T.J."/>
        </authorList>
    </citation>
    <scope>NUCLEOTIDE SEQUENCE</scope>
</reference>
<dbReference type="AlphaFoldDB" id="A0A0F9B1R4"/>
<name>A0A0F9B1R4_9ZZZZ</name>
<sequence length="41" mass="4470">MARFKLLSVLSALGKLPDLVKRSADWDLKGTTLLELINADG</sequence>
<accession>A0A0F9B1R4</accession>
<comment type="caution">
    <text evidence="1">The sequence shown here is derived from an EMBL/GenBank/DDBJ whole genome shotgun (WGS) entry which is preliminary data.</text>
</comment>
<proteinExistence type="predicted"/>
<organism evidence="1">
    <name type="scientific">marine sediment metagenome</name>
    <dbReference type="NCBI Taxonomy" id="412755"/>
    <lineage>
        <taxon>unclassified sequences</taxon>
        <taxon>metagenomes</taxon>
        <taxon>ecological metagenomes</taxon>
    </lineage>
</organism>
<dbReference type="EMBL" id="LAZR01040009">
    <property type="protein sequence ID" value="KKL15590.1"/>
    <property type="molecule type" value="Genomic_DNA"/>
</dbReference>
<protein>
    <submittedName>
        <fullName evidence="1">Uncharacterized protein</fullName>
    </submittedName>
</protein>